<dbReference type="EMBL" id="BSXW01000112">
    <property type="protein sequence ID" value="GMF12300.1"/>
    <property type="molecule type" value="Genomic_DNA"/>
</dbReference>
<dbReference type="Proteomes" id="UP001165083">
    <property type="component" value="Unassembled WGS sequence"/>
</dbReference>
<evidence type="ECO:0000313" key="2">
    <source>
        <dbReference type="EMBL" id="GMF12300.1"/>
    </source>
</evidence>
<protein>
    <submittedName>
        <fullName evidence="2">Unnamed protein product</fullName>
    </submittedName>
</protein>
<dbReference type="OrthoDB" id="118477at2759"/>
<keyword evidence="1" id="KW-1133">Transmembrane helix</keyword>
<keyword evidence="3" id="KW-1185">Reference proteome</keyword>
<sequence>MLDTLVVCISWTNWLIYIALAPNEAANGLMGTSTYDNGQFWVIIDTNPGMVKFGAAGLVFVNACYLYVLAKMLRWQKTVADLQKPKLRDDEARRVNSATESWIRTASARCKTQYKDLTSFRENYGFGSVTLVLLLRLFLTDWSFIRLENRCVLKILNLTMQMSVLLELLESGTPACLIYGYTAFICVGSLAGAIKVAVGK</sequence>
<evidence type="ECO:0000313" key="3">
    <source>
        <dbReference type="Proteomes" id="UP001165083"/>
    </source>
</evidence>
<comment type="caution">
    <text evidence="2">The sequence shown here is derived from an EMBL/GenBank/DDBJ whole genome shotgun (WGS) entry which is preliminary data.</text>
</comment>
<accession>A0A9W6WPE7</accession>
<name>A0A9W6WPE7_9STRA</name>
<organism evidence="2 3">
    <name type="scientific">Phytophthora lilii</name>
    <dbReference type="NCBI Taxonomy" id="2077276"/>
    <lineage>
        <taxon>Eukaryota</taxon>
        <taxon>Sar</taxon>
        <taxon>Stramenopiles</taxon>
        <taxon>Oomycota</taxon>
        <taxon>Peronosporomycetes</taxon>
        <taxon>Peronosporales</taxon>
        <taxon>Peronosporaceae</taxon>
        <taxon>Phytophthora</taxon>
    </lineage>
</organism>
<keyword evidence="1" id="KW-0812">Transmembrane</keyword>
<reference evidence="2" key="1">
    <citation type="submission" date="2023-04" db="EMBL/GenBank/DDBJ databases">
        <title>Phytophthora lilii NBRC 32176.</title>
        <authorList>
            <person name="Ichikawa N."/>
            <person name="Sato H."/>
            <person name="Tonouchi N."/>
        </authorList>
    </citation>
    <scope>NUCLEOTIDE SEQUENCE</scope>
    <source>
        <strain evidence="2">NBRC 32176</strain>
    </source>
</reference>
<feature type="transmembrane region" description="Helical" evidence="1">
    <location>
        <begin position="124"/>
        <end position="145"/>
    </location>
</feature>
<keyword evidence="1" id="KW-0472">Membrane</keyword>
<dbReference type="AlphaFoldDB" id="A0A9W6WPE7"/>
<gene>
    <name evidence="2" type="ORF">Plil01_000292800</name>
</gene>
<evidence type="ECO:0000256" key="1">
    <source>
        <dbReference type="SAM" id="Phobius"/>
    </source>
</evidence>
<feature type="transmembrane region" description="Helical" evidence="1">
    <location>
        <begin position="178"/>
        <end position="198"/>
    </location>
</feature>
<feature type="transmembrane region" description="Helical" evidence="1">
    <location>
        <begin position="50"/>
        <end position="70"/>
    </location>
</feature>
<proteinExistence type="predicted"/>